<gene>
    <name evidence="9" type="ORF">H9L22_13915</name>
</gene>
<accession>A0A7H0H445</accession>
<protein>
    <recommendedName>
        <fullName evidence="11">Tyrosine-type recombinase/integrase</fullName>
    </recommendedName>
</protein>
<sequence>MYERQNQRHVPGHTFSTPELAWAWLRSEQTLIDRGEWTPPATRRQEQEAQAQREAETSTPFGAYARDWIANRTTPRGTPLAPRTVSEYHSYLEGPLADFAGRQLADVSRADVKAWWQRFADKPRYRHHAYAFAKSVYKAAVKDGLLDANPWDIDNAARVVLQTPKTVRATMINDLTPEDVQRVADATQPEQWQALVLLLAWTGLRPGEAFGLQRRDIKTSYIDGIPCWRIHVARAVSRSRTPDGIRVDTIGTPKTPESIRHVWLPPHLVPAMEDHLDRFSQPRAEGLIFPSTNEALPFATTQQVAGTTGKQRRDRTGGKVRPPSGFNGARESIGMPGLRLYDLRHWARRILLSAGMGELAVEQYMGHRLPAVQGAYAVLDPRQVWPVMLRCSDLAGWTPSAAAPAGRDTAVLLNEMTAEQLAAAVSAMSPDQLAVLVPTLSPEALVRLLGTQGRP</sequence>
<dbReference type="Gene3D" id="1.10.150.130">
    <property type="match status" value="1"/>
</dbReference>
<dbReference type="InterPro" id="IPR050808">
    <property type="entry name" value="Phage_Integrase"/>
</dbReference>
<feature type="domain" description="Tyr recombinase" evidence="7">
    <location>
        <begin position="170"/>
        <end position="389"/>
    </location>
</feature>
<feature type="region of interest" description="Disordered" evidence="6">
    <location>
        <begin position="302"/>
        <end position="329"/>
    </location>
</feature>
<dbReference type="PROSITE" id="PS51898">
    <property type="entry name" value="TYR_RECOMBINASE"/>
    <property type="match status" value="1"/>
</dbReference>
<dbReference type="Proteomes" id="UP000516117">
    <property type="component" value="Chromosome"/>
</dbReference>
<evidence type="ECO:0000256" key="2">
    <source>
        <dbReference type="ARBA" id="ARBA00022908"/>
    </source>
</evidence>
<evidence type="ECO:0000259" key="7">
    <source>
        <dbReference type="PROSITE" id="PS51898"/>
    </source>
</evidence>
<evidence type="ECO:0000256" key="1">
    <source>
        <dbReference type="ARBA" id="ARBA00008857"/>
    </source>
</evidence>
<evidence type="ECO:0000259" key="8">
    <source>
        <dbReference type="PROSITE" id="PS51900"/>
    </source>
</evidence>
<keyword evidence="3 5" id="KW-0238">DNA-binding</keyword>
<evidence type="ECO:0008006" key="11">
    <source>
        <dbReference type="Google" id="ProtNLM"/>
    </source>
</evidence>
<dbReference type="Gene3D" id="1.10.443.10">
    <property type="entry name" value="Intergrase catalytic core"/>
    <property type="match status" value="1"/>
</dbReference>
<dbReference type="InterPro" id="IPR013762">
    <property type="entry name" value="Integrase-like_cat_sf"/>
</dbReference>
<dbReference type="InterPro" id="IPR044068">
    <property type="entry name" value="CB"/>
</dbReference>
<dbReference type="InterPro" id="IPR011010">
    <property type="entry name" value="DNA_brk_join_enz"/>
</dbReference>
<dbReference type="InterPro" id="IPR002104">
    <property type="entry name" value="Integrase_catalytic"/>
</dbReference>
<keyword evidence="4" id="KW-0233">DNA recombination</keyword>
<dbReference type="GO" id="GO:0006310">
    <property type="term" value="P:DNA recombination"/>
    <property type="evidence" value="ECO:0007669"/>
    <property type="project" value="UniProtKB-KW"/>
</dbReference>
<dbReference type="EMBL" id="CP060789">
    <property type="protein sequence ID" value="QNP55311.1"/>
    <property type="molecule type" value="Genomic_DNA"/>
</dbReference>
<dbReference type="InterPro" id="IPR010998">
    <property type="entry name" value="Integrase_recombinase_N"/>
</dbReference>
<dbReference type="PROSITE" id="PS51900">
    <property type="entry name" value="CB"/>
    <property type="match status" value="1"/>
</dbReference>
<comment type="similarity">
    <text evidence="1">Belongs to the 'phage' integrase family.</text>
</comment>
<evidence type="ECO:0000313" key="10">
    <source>
        <dbReference type="Proteomes" id="UP000516117"/>
    </source>
</evidence>
<name>A0A7H0H445_9ACTN</name>
<proteinExistence type="inferred from homology"/>
<dbReference type="GO" id="GO:0015074">
    <property type="term" value="P:DNA integration"/>
    <property type="evidence" value="ECO:0007669"/>
    <property type="project" value="UniProtKB-KW"/>
</dbReference>
<evidence type="ECO:0000256" key="3">
    <source>
        <dbReference type="ARBA" id="ARBA00023125"/>
    </source>
</evidence>
<evidence type="ECO:0000256" key="4">
    <source>
        <dbReference type="ARBA" id="ARBA00023172"/>
    </source>
</evidence>
<reference evidence="9 10" key="1">
    <citation type="submission" date="2020-08" db="EMBL/GenBank/DDBJ databases">
        <title>Genome sequence of Tessaracoccus defluvii JCM 17540T.</title>
        <authorList>
            <person name="Hyun D.-W."/>
            <person name="Bae J.-W."/>
        </authorList>
    </citation>
    <scope>NUCLEOTIDE SEQUENCE [LARGE SCALE GENOMIC DNA]</scope>
    <source>
        <strain evidence="9 10">JCM 17540</strain>
    </source>
</reference>
<dbReference type="KEGG" id="tdf:H9L22_13915"/>
<keyword evidence="2" id="KW-0229">DNA integration</keyword>
<evidence type="ECO:0000313" key="9">
    <source>
        <dbReference type="EMBL" id="QNP55311.1"/>
    </source>
</evidence>
<dbReference type="AlphaFoldDB" id="A0A7H0H445"/>
<organism evidence="9 10">
    <name type="scientific">Tessaracoccus defluvii</name>
    <dbReference type="NCBI Taxonomy" id="1285901"/>
    <lineage>
        <taxon>Bacteria</taxon>
        <taxon>Bacillati</taxon>
        <taxon>Actinomycetota</taxon>
        <taxon>Actinomycetes</taxon>
        <taxon>Propionibacteriales</taxon>
        <taxon>Propionibacteriaceae</taxon>
        <taxon>Tessaracoccus</taxon>
    </lineage>
</organism>
<evidence type="ECO:0000256" key="5">
    <source>
        <dbReference type="PROSITE-ProRule" id="PRU01248"/>
    </source>
</evidence>
<keyword evidence="10" id="KW-1185">Reference proteome</keyword>
<evidence type="ECO:0000256" key="6">
    <source>
        <dbReference type="SAM" id="MobiDB-lite"/>
    </source>
</evidence>
<dbReference type="GO" id="GO:0003677">
    <property type="term" value="F:DNA binding"/>
    <property type="evidence" value="ECO:0007669"/>
    <property type="project" value="UniProtKB-UniRule"/>
</dbReference>
<feature type="compositionally biased region" description="Basic and acidic residues" evidence="6">
    <location>
        <begin position="43"/>
        <end position="56"/>
    </location>
</feature>
<dbReference type="PANTHER" id="PTHR30629:SF2">
    <property type="entry name" value="PROPHAGE INTEGRASE INTS-RELATED"/>
    <property type="match status" value="1"/>
</dbReference>
<dbReference type="RefSeq" id="WP_187720446.1">
    <property type="nucleotide sequence ID" value="NZ_CP060789.1"/>
</dbReference>
<feature type="domain" description="Core-binding (CB)" evidence="8">
    <location>
        <begin position="59"/>
        <end position="141"/>
    </location>
</feature>
<dbReference type="SUPFAM" id="SSF56349">
    <property type="entry name" value="DNA breaking-rejoining enzymes"/>
    <property type="match status" value="1"/>
</dbReference>
<feature type="region of interest" description="Disordered" evidence="6">
    <location>
        <begin position="36"/>
        <end position="57"/>
    </location>
</feature>
<dbReference type="PANTHER" id="PTHR30629">
    <property type="entry name" value="PROPHAGE INTEGRASE"/>
    <property type="match status" value="1"/>
</dbReference>